<reference evidence="2" key="1">
    <citation type="journal article" date="2008" name="J. Bacteriol.">
        <title>Naturally occurring nonpathogenic isolates of the plant pathogen Pseudomonas syringae lack a type III secretion system and effector gene orthologues.</title>
        <authorList>
            <person name="Mohr T.J."/>
            <person name="Liu H."/>
            <person name="Yan S."/>
            <person name="Morris C.E."/>
            <person name="Castillo J.A."/>
            <person name="Jelenska J."/>
            <person name="Vinatzer B.A."/>
        </authorList>
    </citation>
    <scope>NUCLEOTIDE SEQUENCE</scope>
    <source>
        <strain evidence="2">508</strain>
    </source>
</reference>
<organism evidence="2">
    <name type="scientific">Pseudomonas syringae</name>
    <dbReference type="NCBI Taxonomy" id="317"/>
    <lineage>
        <taxon>Bacteria</taxon>
        <taxon>Pseudomonadati</taxon>
        <taxon>Pseudomonadota</taxon>
        <taxon>Gammaproteobacteria</taxon>
        <taxon>Pseudomonadales</taxon>
        <taxon>Pseudomonadaceae</taxon>
        <taxon>Pseudomonas</taxon>
    </lineage>
</organism>
<name>A9QS47_PSESX</name>
<proteinExistence type="predicted"/>
<evidence type="ECO:0000256" key="1">
    <source>
        <dbReference type="SAM" id="MobiDB-lite"/>
    </source>
</evidence>
<dbReference type="EMBL" id="EU255787">
    <property type="protein sequence ID" value="ABX64476.1"/>
    <property type="molecule type" value="Genomic_DNA"/>
</dbReference>
<dbReference type="AlphaFoldDB" id="A9QS47"/>
<feature type="non-terminal residue" evidence="2">
    <location>
        <position position="1"/>
    </location>
</feature>
<sequence>RALARQASTATPKSGALIDGGREASGSSGTKKAPKRLSLRSVQGIDRVFSTSELMNSENFVWLITCSLLR</sequence>
<evidence type="ECO:0000313" key="2">
    <source>
        <dbReference type="EMBL" id="ABX64476.1"/>
    </source>
</evidence>
<accession>A9QS47</accession>
<protein>
    <submittedName>
        <fullName evidence="2">Uncharacterized protein</fullName>
    </submittedName>
</protein>
<feature type="region of interest" description="Disordered" evidence="1">
    <location>
        <begin position="1"/>
        <end position="36"/>
    </location>
</feature>
<feature type="compositionally biased region" description="Polar residues" evidence="1">
    <location>
        <begin position="1"/>
        <end position="12"/>
    </location>
</feature>